<feature type="compositionally biased region" description="Basic and acidic residues" evidence="9">
    <location>
        <begin position="7"/>
        <end position="48"/>
    </location>
</feature>
<dbReference type="GO" id="GO:0005737">
    <property type="term" value="C:cytoplasm"/>
    <property type="evidence" value="ECO:0007669"/>
    <property type="project" value="UniProtKB-SubCell"/>
</dbReference>
<dbReference type="OrthoDB" id="442176at2759"/>
<dbReference type="FunFam" id="3.40.50.300:FF:000315">
    <property type="entry name" value="Adenylate kinase 1"/>
    <property type="match status" value="1"/>
</dbReference>
<dbReference type="Pfam" id="PF00406">
    <property type="entry name" value="ADK"/>
    <property type="match status" value="1"/>
</dbReference>
<comment type="similarity">
    <text evidence="8">Belongs to the adenylate kinase family.</text>
</comment>
<dbReference type="STRING" id="947166.A0A1D1UM80"/>
<evidence type="ECO:0000256" key="4">
    <source>
        <dbReference type="ARBA" id="ARBA00022679"/>
    </source>
</evidence>
<sequence>MPGSQPAEKKPEEAKKPEDAKKPEAKKPEETKKPEDAKKSDTKKPVDLTELKKKNLPVVIVMGGPGCGKGTQCDKIKGKYGYTHLSTGDLLRADVASGSARGKELSAIMAKGELVSLAIVMDLLKEAMVVALPTSKGFLIDGFPRDMEQAEKLTAELGMPRVVINFECNDKILSDRCMERGKKSGRVDDNPESVKKRIETYHKQTMPVAEYYKKNNKLQVVKAERKVDEIFADVAKIIDKECAAAPAK</sequence>
<evidence type="ECO:0000313" key="11">
    <source>
        <dbReference type="Proteomes" id="UP000186922"/>
    </source>
</evidence>
<gene>
    <name evidence="10" type="primary">RvY_03201-1</name>
    <name evidence="10" type="synonym">RvY_03201.1</name>
    <name evidence="10" type="ORF">RvY_03201</name>
</gene>
<accession>A0A1D1UM80</accession>
<keyword evidence="3" id="KW-0963">Cytoplasm</keyword>
<protein>
    <recommendedName>
        <fullName evidence="2">adenylate kinase</fullName>
        <ecNumber evidence="2">2.7.4.3</ecNumber>
    </recommendedName>
</protein>
<dbReference type="EMBL" id="BDGG01000001">
    <property type="protein sequence ID" value="GAU90839.1"/>
    <property type="molecule type" value="Genomic_DNA"/>
</dbReference>
<comment type="subcellular location">
    <subcellularLocation>
        <location evidence="1">Cytoplasm</location>
    </subcellularLocation>
</comment>
<feature type="region of interest" description="Disordered" evidence="9">
    <location>
        <begin position="1"/>
        <end position="48"/>
    </location>
</feature>
<proteinExistence type="inferred from homology"/>
<evidence type="ECO:0000256" key="6">
    <source>
        <dbReference type="ARBA" id="ARBA00022777"/>
    </source>
</evidence>
<name>A0A1D1UM80_RAMVA</name>
<keyword evidence="7" id="KW-0067">ATP-binding</keyword>
<dbReference type="EC" id="2.7.4.3" evidence="2"/>
<dbReference type="CDD" id="cd01428">
    <property type="entry name" value="ADK"/>
    <property type="match status" value="1"/>
</dbReference>
<keyword evidence="4 8" id="KW-0808">Transferase</keyword>
<organism evidence="10 11">
    <name type="scientific">Ramazzottius varieornatus</name>
    <name type="common">Water bear</name>
    <name type="synonym">Tardigrade</name>
    <dbReference type="NCBI Taxonomy" id="947166"/>
    <lineage>
        <taxon>Eukaryota</taxon>
        <taxon>Metazoa</taxon>
        <taxon>Ecdysozoa</taxon>
        <taxon>Tardigrada</taxon>
        <taxon>Eutardigrada</taxon>
        <taxon>Parachela</taxon>
        <taxon>Hypsibioidea</taxon>
        <taxon>Ramazzottiidae</taxon>
        <taxon>Ramazzottius</taxon>
    </lineage>
</organism>
<dbReference type="PANTHER" id="PTHR23359">
    <property type="entry name" value="NUCLEOTIDE KINASE"/>
    <property type="match status" value="1"/>
</dbReference>
<dbReference type="PRINTS" id="PR00094">
    <property type="entry name" value="ADENYLTKNASE"/>
</dbReference>
<keyword evidence="5" id="KW-0547">Nucleotide-binding</keyword>
<reference evidence="10 11" key="1">
    <citation type="journal article" date="2016" name="Nat. Commun.">
        <title>Extremotolerant tardigrade genome and improved radiotolerance of human cultured cells by tardigrade-unique protein.</title>
        <authorList>
            <person name="Hashimoto T."/>
            <person name="Horikawa D.D."/>
            <person name="Saito Y."/>
            <person name="Kuwahara H."/>
            <person name="Kozuka-Hata H."/>
            <person name="Shin-I T."/>
            <person name="Minakuchi Y."/>
            <person name="Ohishi K."/>
            <person name="Motoyama A."/>
            <person name="Aizu T."/>
            <person name="Enomoto A."/>
            <person name="Kondo K."/>
            <person name="Tanaka S."/>
            <person name="Hara Y."/>
            <person name="Koshikawa S."/>
            <person name="Sagara H."/>
            <person name="Miura T."/>
            <person name="Yokobori S."/>
            <person name="Miyagawa K."/>
            <person name="Suzuki Y."/>
            <person name="Kubo T."/>
            <person name="Oyama M."/>
            <person name="Kohara Y."/>
            <person name="Fujiyama A."/>
            <person name="Arakawa K."/>
            <person name="Katayama T."/>
            <person name="Toyoda A."/>
            <person name="Kunieda T."/>
        </authorList>
    </citation>
    <scope>NUCLEOTIDE SEQUENCE [LARGE SCALE GENOMIC DNA]</scope>
    <source>
        <strain evidence="10 11">YOKOZUNA-1</strain>
    </source>
</reference>
<dbReference type="Proteomes" id="UP000186922">
    <property type="component" value="Unassembled WGS sequence"/>
</dbReference>
<evidence type="ECO:0000256" key="8">
    <source>
        <dbReference type="RuleBase" id="RU003330"/>
    </source>
</evidence>
<evidence type="ECO:0000256" key="2">
    <source>
        <dbReference type="ARBA" id="ARBA00012955"/>
    </source>
</evidence>
<dbReference type="InterPro" id="IPR033690">
    <property type="entry name" value="Adenylat_kinase_CS"/>
</dbReference>
<comment type="caution">
    <text evidence="10">The sequence shown here is derived from an EMBL/GenBank/DDBJ whole genome shotgun (WGS) entry which is preliminary data.</text>
</comment>
<dbReference type="InterPro" id="IPR000850">
    <property type="entry name" value="Adenylat/UMP-CMP_kin"/>
</dbReference>
<dbReference type="AlphaFoldDB" id="A0A1D1UM80"/>
<evidence type="ECO:0000256" key="5">
    <source>
        <dbReference type="ARBA" id="ARBA00022741"/>
    </source>
</evidence>
<dbReference type="InterPro" id="IPR027417">
    <property type="entry name" value="P-loop_NTPase"/>
</dbReference>
<dbReference type="Gene3D" id="3.40.50.300">
    <property type="entry name" value="P-loop containing nucleotide triphosphate hydrolases"/>
    <property type="match status" value="1"/>
</dbReference>
<dbReference type="HAMAP" id="MF_00235">
    <property type="entry name" value="Adenylate_kinase_Adk"/>
    <property type="match status" value="1"/>
</dbReference>
<evidence type="ECO:0000313" key="10">
    <source>
        <dbReference type="EMBL" id="GAU90839.1"/>
    </source>
</evidence>
<dbReference type="GO" id="GO:0004017">
    <property type="term" value="F:AMP kinase activity"/>
    <property type="evidence" value="ECO:0007669"/>
    <property type="project" value="UniProtKB-EC"/>
</dbReference>
<dbReference type="GO" id="GO:0005524">
    <property type="term" value="F:ATP binding"/>
    <property type="evidence" value="ECO:0007669"/>
    <property type="project" value="UniProtKB-KW"/>
</dbReference>
<evidence type="ECO:0000256" key="7">
    <source>
        <dbReference type="ARBA" id="ARBA00022840"/>
    </source>
</evidence>
<dbReference type="PROSITE" id="PS00113">
    <property type="entry name" value="ADENYLATE_KINASE"/>
    <property type="match status" value="1"/>
</dbReference>
<evidence type="ECO:0000256" key="3">
    <source>
        <dbReference type="ARBA" id="ARBA00022490"/>
    </source>
</evidence>
<keyword evidence="6 8" id="KW-0418">Kinase</keyword>
<keyword evidence="11" id="KW-1185">Reference proteome</keyword>
<dbReference type="SUPFAM" id="SSF52540">
    <property type="entry name" value="P-loop containing nucleoside triphosphate hydrolases"/>
    <property type="match status" value="1"/>
</dbReference>
<evidence type="ECO:0000256" key="1">
    <source>
        <dbReference type="ARBA" id="ARBA00004496"/>
    </source>
</evidence>
<evidence type="ECO:0000256" key="9">
    <source>
        <dbReference type="SAM" id="MobiDB-lite"/>
    </source>
</evidence>